<reference evidence="3" key="1">
    <citation type="submission" date="2016-10" db="EMBL/GenBank/DDBJ databases">
        <authorList>
            <person name="Benchimol M."/>
            <person name="Almeida L.G."/>
            <person name="Vasconcelos A.T."/>
            <person name="Perreira-Neves A."/>
            <person name="Rosa I.A."/>
            <person name="Tasca T."/>
            <person name="Bogo M.R."/>
            <person name="de Souza W."/>
        </authorList>
    </citation>
    <scope>NUCLEOTIDE SEQUENCE [LARGE SCALE GENOMIC DNA]</scope>
    <source>
        <strain evidence="3">K</strain>
    </source>
</reference>
<keyword evidence="2" id="KW-0732">Signal</keyword>
<accession>A0A1J4KD09</accession>
<evidence type="ECO:0008006" key="5">
    <source>
        <dbReference type="Google" id="ProtNLM"/>
    </source>
</evidence>
<feature type="chain" id="PRO_5012498350" description="Right handed beta helix domain-containing protein" evidence="2">
    <location>
        <begin position="17"/>
        <end position="343"/>
    </location>
</feature>
<evidence type="ECO:0000256" key="1">
    <source>
        <dbReference type="SAM" id="Phobius"/>
    </source>
</evidence>
<gene>
    <name evidence="3" type="ORF">TRFO_24598</name>
</gene>
<evidence type="ECO:0000313" key="3">
    <source>
        <dbReference type="EMBL" id="OHT07325.1"/>
    </source>
</evidence>
<dbReference type="GeneID" id="94838545"/>
<evidence type="ECO:0000256" key="2">
    <source>
        <dbReference type="SAM" id="SignalP"/>
    </source>
</evidence>
<feature type="transmembrane region" description="Helical" evidence="1">
    <location>
        <begin position="298"/>
        <end position="324"/>
    </location>
</feature>
<keyword evidence="1" id="KW-1133">Transmembrane helix</keyword>
<protein>
    <recommendedName>
        <fullName evidence="5">Right handed beta helix domain-containing protein</fullName>
    </recommendedName>
</protein>
<dbReference type="VEuPathDB" id="TrichDB:TRFO_24598"/>
<dbReference type="EMBL" id="MLAK01000701">
    <property type="protein sequence ID" value="OHT07325.1"/>
    <property type="molecule type" value="Genomic_DNA"/>
</dbReference>
<feature type="signal peptide" evidence="2">
    <location>
        <begin position="1"/>
        <end position="16"/>
    </location>
</feature>
<comment type="caution">
    <text evidence="3">The sequence shown here is derived from an EMBL/GenBank/DDBJ whole genome shotgun (WGS) entry which is preliminary data.</text>
</comment>
<name>A0A1J4KD09_9EUKA</name>
<keyword evidence="1" id="KW-0812">Transmembrane</keyword>
<keyword evidence="4" id="KW-1185">Reference proteome</keyword>
<evidence type="ECO:0000313" key="4">
    <source>
        <dbReference type="Proteomes" id="UP000179807"/>
    </source>
</evidence>
<dbReference type="Proteomes" id="UP000179807">
    <property type="component" value="Unassembled WGS sequence"/>
</dbReference>
<organism evidence="3 4">
    <name type="scientific">Tritrichomonas foetus</name>
    <dbReference type="NCBI Taxonomy" id="1144522"/>
    <lineage>
        <taxon>Eukaryota</taxon>
        <taxon>Metamonada</taxon>
        <taxon>Parabasalia</taxon>
        <taxon>Tritrichomonadida</taxon>
        <taxon>Tritrichomonadidae</taxon>
        <taxon>Tritrichomonas</taxon>
    </lineage>
</organism>
<dbReference type="RefSeq" id="XP_068360461.1">
    <property type="nucleotide sequence ID" value="XM_068503841.1"/>
</dbReference>
<dbReference type="AlphaFoldDB" id="A0A1J4KD09"/>
<sequence length="343" mass="38775">MVFFISFWYFLKIIRADCSILSSQTISNQQLNNELFLNLTSIIDPNCVTITNCIFQNINDASISMESISSINIIECFFQNIAYIHIEHKSFSSFEFYSNCMTDSSDSTNNFIYTKAANSVFQMNSFYQVGSETLLSLSSLSITLSNTNLTGCKARNGISITNPTKFLKFVETTQFGNSINENNNILNGPSDSYVIDKINNMNGDGTFFSVENAGRYIITRVRTRLSSYASDNSYICFAESYIEDFSTVKNLDGTILIECDFCEQTKGTYEIIHLNNQHCKTAFLLITPIPKEKMGTSMLLKIVFSFIGGALIGVIVFLVVMYVIKFSVKCYQNRQDQKQVFDI</sequence>
<proteinExistence type="predicted"/>
<keyword evidence="1" id="KW-0472">Membrane</keyword>